<dbReference type="PROSITE" id="PS50404">
    <property type="entry name" value="GST_NTER"/>
    <property type="match status" value="1"/>
</dbReference>
<organism evidence="5 6">
    <name type="scientific">Roseivivax isoporae LMG 25204</name>
    <dbReference type="NCBI Taxonomy" id="1449351"/>
    <lineage>
        <taxon>Bacteria</taxon>
        <taxon>Pseudomonadati</taxon>
        <taxon>Pseudomonadota</taxon>
        <taxon>Alphaproteobacteria</taxon>
        <taxon>Rhodobacterales</taxon>
        <taxon>Roseobacteraceae</taxon>
        <taxon>Roseivivax</taxon>
    </lineage>
</organism>
<dbReference type="SFLD" id="SFLDS00019">
    <property type="entry name" value="Glutathione_Transferase_(cytos"/>
    <property type="match status" value="1"/>
</dbReference>
<dbReference type="PANTHER" id="PTHR44051:SF22">
    <property type="entry name" value="DISULFIDE-BOND OXIDOREDUCTASE YGHU"/>
    <property type="match status" value="1"/>
</dbReference>
<dbReference type="PATRIC" id="fig|1449351.3.peg.1775"/>
<gene>
    <name evidence="5" type="ORF">RISW2_01860</name>
</gene>
<feature type="compositionally biased region" description="Low complexity" evidence="2">
    <location>
        <begin position="20"/>
        <end position="29"/>
    </location>
</feature>
<dbReference type="Pfam" id="PF02798">
    <property type="entry name" value="GST_N"/>
    <property type="match status" value="1"/>
</dbReference>
<accession>X7F8X8</accession>
<sequence length="328" mass="36414">MVQPAASGLSAGDGYLAATRQGSVRGPGQRPRRRAPCHLKGADMSYTPPEIWTWDAESGGKWAKLNRPIAGPTHDKELPVGQHPFQLYSLATPNGVKVTVLFEELLAAGHAGAEYDAWLIRIQDGDQFGSGFVDVNPNSKIPALMDRSGPEPVRVFESGAILLHLAEKFDAFLGPRAVRPEMLSWLFWQMGSAPYLGGGFGHFYAYAPEPMEYPINRFAMEVKRQLDVLDRTLADRRYLAGDDYTIADMANWAWYGQLALGRQYEAGTFLQVESYENVQRWAKEIDARPAVQRGRMVNRMTGAPETQLHERHDASDFETSTQDKVGGA</sequence>
<dbReference type="InterPro" id="IPR010987">
    <property type="entry name" value="Glutathione-S-Trfase_C-like"/>
</dbReference>
<evidence type="ECO:0000313" key="5">
    <source>
        <dbReference type="EMBL" id="ETX29183.1"/>
    </source>
</evidence>
<comment type="similarity">
    <text evidence="1">Belongs to the GST superfamily.</text>
</comment>
<name>X7F8X8_9RHOB</name>
<dbReference type="Gene3D" id="3.40.30.10">
    <property type="entry name" value="Glutaredoxin"/>
    <property type="match status" value="1"/>
</dbReference>
<reference evidence="5 6" key="1">
    <citation type="submission" date="2014-01" db="EMBL/GenBank/DDBJ databases">
        <title>Roseivivax isoporae LMG 25204 Genome Sequencing.</title>
        <authorList>
            <person name="Lai Q."/>
            <person name="Li G."/>
            <person name="Shao Z."/>
        </authorList>
    </citation>
    <scope>NUCLEOTIDE SEQUENCE [LARGE SCALE GENOMIC DNA]</scope>
    <source>
        <strain evidence="5 6">LMG 25204</strain>
    </source>
</reference>
<feature type="region of interest" description="Disordered" evidence="2">
    <location>
        <begin position="19"/>
        <end position="41"/>
    </location>
</feature>
<dbReference type="SFLD" id="SFLDG00358">
    <property type="entry name" value="Main_(cytGST)"/>
    <property type="match status" value="1"/>
</dbReference>
<dbReference type="InterPro" id="IPR004046">
    <property type="entry name" value="GST_C"/>
</dbReference>
<dbReference type="InterPro" id="IPR040079">
    <property type="entry name" value="Glutathione_S-Trfase"/>
</dbReference>
<dbReference type="EMBL" id="JAME01000011">
    <property type="protein sequence ID" value="ETX29183.1"/>
    <property type="molecule type" value="Genomic_DNA"/>
</dbReference>
<proteinExistence type="inferred from homology"/>
<comment type="caution">
    <text evidence="5">The sequence shown here is derived from an EMBL/GenBank/DDBJ whole genome shotgun (WGS) entry which is preliminary data.</text>
</comment>
<evidence type="ECO:0000259" key="3">
    <source>
        <dbReference type="PROSITE" id="PS50404"/>
    </source>
</evidence>
<keyword evidence="5" id="KW-0808">Transferase</keyword>
<keyword evidence="6" id="KW-1185">Reference proteome</keyword>
<dbReference type="CDD" id="cd03048">
    <property type="entry name" value="GST_N_Ure2p_like"/>
    <property type="match status" value="1"/>
</dbReference>
<evidence type="ECO:0000256" key="1">
    <source>
        <dbReference type="RuleBase" id="RU003494"/>
    </source>
</evidence>
<dbReference type="GO" id="GO:0016740">
    <property type="term" value="F:transferase activity"/>
    <property type="evidence" value="ECO:0007669"/>
    <property type="project" value="UniProtKB-KW"/>
</dbReference>
<dbReference type="Pfam" id="PF00043">
    <property type="entry name" value="GST_C"/>
    <property type="match status" value="1"/>
</dbReference>
<dbReference type="InterPro" id="IPR036282">
    <property type="entry name" value="Glutathione-S-Trfase_C_sf"/>
</dbReference>
<protein>
    <submittedName>
        <fullName evidence="5">Glutathione S-transferase</fullName>
    </submittedName>
</protein>
<feature type="domain" description="GST N-terminal" evidence="3">
    <location>
        <begin position="86"/>
        <end position="173"/>
    </location>
</feature>
<dbReference type="SUPFAM" id="SSF47616">
    <property type="entry name" value="GST C-terminal domain-like"/>
    <property type="match status" value="1"/>
</dbReference>
<evidence type="ECO:0000259" key="4">
    <source>
        <dbReference type="PROSITE" id="PS50405"/>
    </source>
</evidence>
<evidence type="ECO:0000256" key="2">
    <source>
        <dbReference type="SAM" id="MobiDB-lite"/>
    </source>
</evidence>
<dbReference type="NCBIfam" id="NF008731">
    <property type="entry name" value="PRK11752.1"/>
    <property type="match status" value="1"/>
</dbReference>
<evidence type="ECO:0000313" key="6">
    <source>
        <dbReference type="Proteomes" id="UP000023430"/>
    </source>
</evidence>
<dbReference type="CDD" id="cd10292">
    <property type="entry name" value="GST_C_YghU_like"/>
    <property type="match status" value="1"/>
</dbReference>
<feature type="region of interest" description="Disordered" evidence="2">
    <location>
        <begin position="304"/>
        <end position="328"/>
    </location>
</feature>
<dbReference type="PROSITE" id="PS50405">
    <property type="entry name" value="GST_CTER"/>
    <property type="match status" value="1"/>
</dbReference>
<dbReference type="eggNOG" id="COG0625">
    <property type="taxonomic scope" value="Bacteria"/>
</dbReference>
<dbReference type="AlphaFoldDB" id="X7F8X8"/>
<dbReference type="PANTHER" id="PTHR44051">
    <property type="entry name" value="GLUTATHIONE S-TRANSFERASE-RELATED"/>
    <property type="match status" value="1"/>
</dbReference>
<dbReference type="Gene3D" id="1.20.1050.10">
    <property type="match status" value="1"/>
</dbReference>
<feature type="domain" description="GST C-terminal" evidence="4">
    <location>
        <begin position="175"/>
        <end position="308"/>
    </location>
</feature>
<dbReference type="Proteomes" id="UP000023430">
    <property type="component" value="Unassembled WGS sequence"/>
</dbReference>
<dbReference type="InterPro" id="IPR036249">
    <property type="entry name" value="Thioredoxin-like_sf"/>
</dbReference>
<dbReference type="SFLD" id="SFLDG01151">
    <property type="entry name" value="Main.2:_Nu-like"/>
    <property type="match status" value="1"/>
</dbReference>
<dbReference type="InterPro" id="IPR004045">
    <property type="entry name" value="Glutathione_S-Trfase_N"/>
</dbReference>
<dbReference type="SUPFAM" id="SSF52833">
    <property type="entry name" value="Thioredoxin-like"/>
    <property type="match status" value="1"/>
</dbReference>
<feature type="compositionally biased region" description="Polar residues" evidence="2">
    <location>
        <begin position="317"/>
        <end position="328"/>
    </location>
</feature>
<dbReference type="STRING" id="1449351.RISW2_01860"/>